<proteinExistence type="predicted"/>
<accession>A0A6D2J6M8</accession>
<comment type="caution">
    <text evidence="1">The sequence shown here is derived from an EMBL/GenBank/DDBJ whole genome shotgun (WGS) entry which is preliminary data.</text>
</comment>
<dbReference type="EMBL" id="CACVBM020001129">
    <property type="protein sequence ID" value="CAA7032936.1"/>
    <property type="molecule type" value="Genomic_DNA"/>
</dbReference>
<organism evidence="1 2">
    <name type="scientific">Microthlaspi erraticum</name>
    <dbReference type="NCBI Taxonomy" id="1685480"/>
    <lineage>
        <taxon>Eukaryota</taxon>
        <taxon>Viridiplantae</taxon>
        <taxon>Streptophyta</taxon>
        <taxon>Embryophyta</taxon>
        <taxon>Tracheophyta</taxon>
        <taxon>Spermatophyta</taxon>
        <taxon>Magnoliopsida</taxon>
        <taxon>eudicotyledons</taxon>
        <taxon>Gunneridae</taxon>
        <taxon>Pentapetalae</taxon>
        <taxon>rosids</taxon>
        <taxon>malvids</taxon>
        <taxon>Brassicales</taxon>
        <taxon>Brassicaceae</taxon>
        <taxon>Coluteocarpeae</taxon>
        <taxon>Microthlaspi</taxon>
    </lineage>
</organism>
<evidence type="ECO:0000313" key="1">
    <source>
        <dbReference type="EMBL" id="CAA7032936.1"/>
    </source>
</evidence>
<protein>
    <submittedName>
        <fullName evidence="1">Uncharacterized protein</fullName>
    </submittedName>
</protein>
<reference evidence="1" key="1">
    <citation type="submission" date="2020-01" db="EMBL/GenBank/DDBJ databases">
        <authorList>
            <person name="Mishra B."/>
        </authorList>
    </citation>
    <scope>NUCLEOTIDE SEQUENCE [LARGE SCALE GENOMIC DNA]</scope>
</reference>
<sequence length="73" mass="8325">MSPNVFKRNGIRSVSRMEETFWWWIERNVIAPEAAPMIGLFESNALKPRKFATIASVVAWFGGFDDSISFSIL</sequence>
<name>A0A6D2J6M8_9BRAS</name>
<evidence type="ECO:0000313" key="2">
    <source>
        <dbReference type="Proteomes" id="UP000467841"/>
    </source>
</evidence>
<gene>
    <name evidence="1" type="ORF">MERR_LOCUS20171</name>
</gene>
<keyword evidence="2" id="KW-1185">Reference proteome</keyword>
<dbReference type="OrthoDB" id="10674804at2759"/>
<dbReference type="AlphaFoldDB" id="A0A6D2J6M8"/>
<dbReference type="Proteomes" id="UP000467841">
    <property type="component" value="Unassembled WGS sequence"/>
</dbReference>